<dbReference type="CDD" id="cd02503">
    <property type="entry name" value="MobA"/>
    <property type="match status" value="1"/>
</dbReference>
<dbReference type="KEGG" id="tmar:MARIT_0107"/>
<keyword evidence="2" id="KW-0808">Transferase</keyword>
<keyword evidence="3" id="KW-0479">Metal-binding</keyword>
<evidence type="ECO:0000256" key="4">
    <source>
        <dbReference type="ARBA" id="ARBA00022741"/>
    </source>
</evidence>
<keyword evidence="10" id="KW-1185">Reference proteome</keyword>
<evidence type="ECO:0000256" key="1">
    <source>
        <dbReference type="ARBA" id="ARBA00022490"/>
    </source>
</evidence>
<evidence type="ECO:0000256" key="3">
    <source>
        <dbReference type="ARBA" id="ARBA00022723"/>
    </source>
</evidence>
<accession>A0A2H1E5K6</accession>
<keyword evidence="1" id="KW-0963">Cytoplasm</keyword>
<organism evidence="9 10">
    <name type="scientific">Tenacibaculum maritimum NCIMB 2154</name>
    <dbReference type="NCBI Taxonomy" id="1349785"/>
    <lineage>
        <taxon>Bacteria</taxon>
        <taxon>Pseudomonadati</taxon>
        <taxon>Bacteroidota</taxon>
        <taxon>Flavobacteriia</taxon>
        <taxon>Flavobacteriales</taxon>
        <taxon>Flavobacteriaceae</taxon>
        <taxon>Tenacibaculum</taxon>
    </lineage>
</organism>
<dbReference type="InterPro" id="IPR029044">
    <property type="entry name" value="Nucleotide-diphossugar_trans"/>
</dbReference>
<dbReference type="GeneID" id="47721716"/>
<proteinExistence type="predicted"/>
<feature type="domain" description="MobA-like NTP transferase" evidence="8">
    <location>
        <begin position="187"/>
        <end position="326"/>
    </location>
</feature>
<dbReference type="Proteomes" id="UP000231564">
    <property type="component" value="Chromosome MARIT"/>
</dbReference>
<evidence type="ECO:0000256" key="6">
    <source>
        <dbReference type="ARBA" id="ARBA00023134"/>
    </source>
</evidence>
<evidence type="ECO:0000313" key="10">
    <source>
        <dbReference type="Proteomes" id="UP000231564"/>
    </source>
</evidence>
<dbReference type="PANTHER" id="PTHR19136">
    <property type="entry name" value="MOLYBDENUM COFACTOR GUANYLYLTRANSFERASE"/>
    <property type="match status" value="1"/>
</dbReference>
<dbReference type="GO" id="GO:0006777">
    <property type="term" value="P:Mo-molybdopterin cofactor biosynthetic process"/>
    <property type="evidence" value="ECO:0007669"/>
    <property type="project" value="UniProtKB-KW"/>
</dbReference>
<evidence type="ECO:0000256" key="2">
    <source>
        <dbReference type="ARBA" id="ARBA00022679"/>
    </source>
</evidence>
<dbReference type="AlphaFoldDB" id="A0A2H1E5K6"/>
<name>A0A2H1E5K6_9FLAO</name>
<dbReference type="InterPro" id="IPR013482">
    <property type="entry name" value="Molybde_CF_guanTrfase"/>
</dbReference>
<dbReference type="OrthoDB" id="9788394at2"/>
<evidence type="ECO:0000256" key="7">
    <source>
        <dbReference type="ARBA" id="ARBA00023150"/>
    </source>
</evidence>
<dbReference type="SUPFAM" id="SSF53448">
    <property type="entry name" value="Nucleotide-diphospho-sugar transferases"/>
    <property type="match status" value="1"/>
</dbReference>
<dbReference type="Pfam" id="PF12804">
    <property type="entry name" value="NTP_transf_3"/>
    <property type="match status" value="1"/>
</dbReference>
<keyword evidence="7" id="KW-0501">Molybdenum cofactor biosynthesis</keyword>
<evidence type="ECO:0000313" key="9">
    <source>
        <dbReference type="EMBL" id="SFZ80028.1"/>
    </source>
</evidence>
<dbReference type="GO" id="GO:0046872">
    <property type="term" value="F:metal ion binding"/>
    <property type="evidence" value="ECO:0007669"/>
    <property type="project" value="UniProtKB-KW"/>
</dbReference>
<protein>
    <submittedName>
        <fullName evidence="9">Molybdopterin-guanine dinucleotide biosynthesis protein A</fullName>
    </submittedName>
</protein>
<dbReference type="GO" id="GO:0005525">
    <property type="term" value="F:GTP binding"/>
    <property type="evidence" value="ECO:0007669"/>
    <property type="project" value="UniProtKB-KW"/>
</dbReference>
<dbReference type="Gene3D" id="3.90.550.10">
    <property type="entry name" value="Spore Coat Polysaccharide Biosynthesis Protein SpsA, Chain A"/>
    <property type="match status" value="1"/>
</dbReference>
<evidence type="ECO:0000256" key="5">
    <source>
        <dbReference type="ARBA" id="ARBA00022842"/>
    </source>
</evidence>
<keyword evidence="5" id="KW-0460">Magnesium</keyword>
<reference evidence="9 10" key="1">
    <citation type="submission" date="2016-11" db="EMBL/GenBank/DDBJ databases">
        <authorList>
            <person name="Jaros S."/>
            <person name="Januszkiewicz K."/>
            <person name="Wedrychowicz H."/>
        </authorList>
    </citation>
    <scope>NUCLEOTIDE SEQUENCE [LARGE SCALE GENOMIC DNA]</scope>
    <source>
        <strain evidence="9">NCIMB 2154T</strain>
    </source>
</reference>
<keyword evidence="6" id="KW-0342">GTP-binding</keyword>
<dbReference type="GO" id="GO:0016779">
    <property type="term" value="F:nucleotidyltransferase activity"/>
    <property type="evidence" value="ECO:0007669"/>
    <property type="project" value="TreeGrafter"/>
</dbReference>
<sequence>MSIHQKHTNLTRRNTGNFAANEIAILGAKCNIISDLVHEISNRLTSYKLAYFDASHAKNIPLNNLSEFTFHHQGNLQIKTTKLVNKFEQRLQFAQFDYLFINGNHYQGTEQILILDEAKEASVLKRLAQLKNIQFVIKQHQNSTYFPFLEEKYPDIKSKPCYGIHQMDLISHHIEHLIQQKIAPVKGLILTGGKSTRMGTDKSTLNYHGKPQKKHLKELLESKSLETFYSVREISNNTNEIHDTFLNLGPFGGICAAFQKDPNSAWLVLATDLPFVSHDLVELLLKERDPSKIATTVKGKNKDFPEPLITIYEPKAYIKLLEYLTQGYSCPRKMLINTDVKIIEVDDYLIRNANTPQEFKTAKKEIDG</sequence>
<dbReference type="InterPro" id="IPR025877">
    <property type="entry name" value="MobA-like_NTP_Trfase"/>
</dbReference>
<dbReference type="EMBL" id="LT634361">
    <property type="protein sequence ID" value="SFZ80028.1"/>
    <property type="molecule type" value="Genomic_DNA"/>
</dbReference>
<keyword evidence="4" id="KW-0547">Nucleotide-binding</keyword>
<evidence type="ECO:0000259" key="8">
    <source>
        <dbReference type="Pfam" id="PF12804"/>
    </source>
</evidence>
<gene>
    <name evidence="9" type="primary">mobA</name>
    <name evidence="9" type="ORF">MARIT_0107</name>
</gene>
<dbReference type="STRING" id="1349785.GCA_000509405_00968"/>
<dbReference type="PANTHER" id="PTHR19136:SF81">
    <property type="entry name" value="MOLYBDENUM COFACTOR GUANYLYLTRANSFERASE"/>
    <property type="match status" value="1"/>
</dbReference>
<dbReference type="RefSeq" id="WP_100211976.1">
    <property type="nucleotide sequence ID" value="NZ_CP138495.1"/>
</dbReference>